<protein>
    <submittedName>
        <fullName evidence="4">2,4-dienoyl-CoA reductase</fullName>
    </submittedName>
</protein>
<keyword evidence="1" id="KW-0285">Flavoprotein</keyword>
<proteinExistence type="predicted"/>
<comment type="caution">
    <text evidence="4">The sequence shown here is derived from an EMBL/GenBank/DDBJ whole genome shotgun (WGS) entry which is preliminary data.</text>
</comment>
<name>A0A3D8M8G4_9ALTE</name>
<reference evidence="5" key="1">
    <citation type="submission" date="2018-08" db="EMBL/GenBank/DDBJ databases">
        <authorList>
            <person name="Zhang J."/>
            <person name="Du Z.-J."/>
        </authorList>
    </citation>
    <scope>NUCLEOTIDE SEQUENCE [LARGE SCALE GENOMIC DNA]</scope>
    <source>
        <strain evidence="5">KCTC 52655</strain>
    </source>
</reference>
<evidence type="ECO:0000259" key="3">
    <source>
        <dbReference type="Pfam" id="PF00724"/>
    </source>
</evidence>
<dbReference type="OrthoDB" id="8523426at2"/>
<dbReference type="CDD" id="cd04733">
    <property type="entry name" value="OYE_like_2_FMN"/>
    <property type="match status" value="1"/>
</dbReference>
<dbReference type="RefSeq" id="WP_115593054.1">
    <property type="nucleotide sequence ID" value="NZ_QRHA01000005.1"/>
</dbReference>
<sequence>MKTDSIVNTPFSLPCGQVVPNRIVKAAMEENMAGPGRLPGYALLALYRYWAHGGAGMIITGNVMVDSAAMTGPGGVVLESSSPSDPFERWASVIKSGGALAIMQINHPGRQSFVKLKGKALAPSAVPLNMGRFSKQFVQPKAMSCEEIRDVCQRFVSTAKCAQNAGFDGVEVHAAHGYLLSQFLSPLTNHRQDEYGGCLENRARLLLNIVSQIRATCGKHFAILIKLNSADFQRGGFTIKDARRVIAMLERLDVDVIELSGGSYEVPAMQGQSRDHNTLAREAYFLKFAREILVDTRVPIMTTGGVKQLAVAEQVIEHGCAFVGMASAFAVTPDLPLKWQSKPDYQGVLPYCSWQNKVLVSLAKMAMVRRNLRRLGNNLSTVRDPSPLWSLVQDMWHKRRATQRYLRERARIPG</sequence>
<keyword evidence="2" id="KW-0560">Oxidoreductase</keyword>
<dbReference type="Pfam" id="PF00724">
    <property type="entry name" value="Oxidored_FMN"/>
    <property type="match status" value="1"/>
</dbReference>
<accession>A0A3D8M8G4</accession>
<dbReference type="EMBL" id="QRHA01000005">
    <property type="protein sequence ID" value="RDV26185.1"/>
    <property type="molecule type" value="Genomic_DNA"/>
</dbReference>
<dbReference type="InterPro" id="IPR013785">
    <property type="entry name" value="Aldolase_TIM"/>
</dbReference>
<dbReference type="InterPro" id="IPR001155">
    <property type="entry name" value="OxRdtase_FMN_N"/>
</dbReference>
<dbReference type="Gene3D" id="3.20.20.70">
    <property type="entry name" value="Aldolase class I"/>
    <property type="match status" value="1"/>
</dbReference>
<dbReference type="GO" id="GO:0016491">
    <property type="term" value="F:oxidoreductase activity"/>
    <property type="evidence" value="ECO:0007669"/>
    <property type="project" value="UniProtKB-KW"/>
</dbReference>
<evidence type="ECO:0000313" key="4">
    <source>
        <dbReference type="EMBL" id="RDV26185.1"/>
    </source>
</evidence>
<dbReference type="SUPFAM" id="SSF51395">
    <property type="entry name" value="FMN-linked oxidoreductases"/>
    <property type="match status" value="1"/>
</dbReference>
<keyword evidence="5" id="KW-1185">Reference proteome</keyword>
<dbReference type="AlphaFoldDB" id="A0A3D8M8G4"/>
<evidence type="ECO:0000256" key="2">
    <source>
        <dbReference type="ARBA" id="ARBA00023002"/>
    </source>
</evidence>
<evidence type="ECO:0000256" key="1">
    <source>
        <dbReference type="ARBA" id="ARBA00022630"/>
    </source>
</evidence>
<dbReference type="PANTHER" id="PTHR43656:SF2">
    <property type="entry name" value="BINDING OXIDOREDUCTASE, PUTATIVE (AFU_ORTHOLOGUE AFUA_2G08260)-RELATED"/>
    <property type="match status" value="1"/>
</dbReference>
<feature type="domain" description="NADH:flavin oxidoreductase/NADH oxidase N-terminal" evidence="3">
    <location>
        <begin position="19"/>
        <end position="341"/>
    </location>
</feature>
<dbReference type="GO" id="GO:0010181">
    <property type="term" value="F:FMN binding"/>
    <property type="evidence" value="ECO:0007669"/>
    <property type="project" value="InterPro"/>
</dbReference>
<dbReference type="PANTHER" id="PTHR43656">
    <property type="entry name" value="BINDING OXIDOREDUCTASE, PUTATIVE (AFU_ORTHOLOGUE AFUA_2G08260)-RELATED"/>
    <property type="match status" value="1"/>
</dbReference>
<dbReference type="Proteomes" id="UP000256561">
    <property type="component" value="Unassembled WGS sequence"/>
</dbReference>
<evidence type="ECO:0000313" key="5">
    <source>
        <dbReference type="Proteomes" id="UP000256561"/>
    </source>
</evidence>
<dbReference type="InterPro" id="IPR051799">
    <property type="entry name" value="NADH_flavin_oxidoreductase"/>
</dbReference>
<gene>
    <name evidence="4" type="ORF">DXV75_08935</name>
</gene>
<organism evidence="4 5">
    <name type="scientific">Alteromonas aestuariivivens</name>
    <dbReference type="NCBI Taxonomy" id="1938339"/>
    <lineage>
        <taxon>Bacteria</taxon>
        <taxon>Pseudomonadati</taxon>
        <taxon>Pseudomonadota</taxon>
        <taxon>Gammaproteobacteria</taxon>
        <taxon>Alteromonadales</taxon>
        <taxon>Alteromonadaceae</taxon>
        <taxon>Alteromonas/Salinimonas group</taxon>
        <taxon>Alteromonas</taxon>
    </lineage>
</organism>